<accession>A0A923N161</accession>
<dbReference type="Gene3D" id="2.120.10.30">
    <property type="entry name" value="TolB, C-terminal domain"/>
    <property type="match status" value="1"/>
</dbReference>
<comment type="caution">
    <text evidence="4">The sequence shown here is derived from an EMBL/GenBank/DDBJ whole genome shotgun (WGS) entry which is preliminary data.</text>
</comment>
<sequence>MKTKILLTVFFLSFSKLVLAQDIRELSFGKPFSIVNLKSSEGTKAVNGQWKFSNATIVEQSFNEPGSSKTDNLKLYPTGKSITTHNIAPKAGAKDFEDKSWENLTPESLEDRKGTGLLSYVWYRINVTIPETLAGNSVEGSTVYFEIVMDDYAEVFVNGKLNKTFGDVNGQTISGYNSRNRIVLTNNAKAGDKYQIAILGINGPMADLPDNYIWIRSATLDFYKQKPVNPDWDSIGKIEKEDAAIDNILSTDAKITKLADGFSFTEGPVWHNDGFLLFSDPNQNVIYKYDPITSNVSVYITKSGYTGMDIGERKQPGSNGLAFDKEGRLLVCQHGNRRIIRHEKKGPITVLSDNWEGKKLNSPNDIVLRSDGTVYFTDPPYGLPNFYNDKTKETPHQGVYAIIDGKTILVAKDLGGPNGIAFSSDEKYLYVSNWDIRDIHKTKVIWKYEVQKDGTLKNGAEFFNMNSTPDEEALDGLKVDHQGNIFSSAPGGVWIISPQGKLLGKITAPERPANMAWGGKDGKTLYLTAHSSLYKIETLTGK</sequence>
<dbReference type="GO" id="GO:0016787">
    <property type="term" value="F:hydrolase activity"/>
    <property type="evidence" value="ECO:0007669"/>
    <property type="project" value="UniProtKB-KW"/>
</dbReference>
<dbReference type="Gene3D" id="2.60.120.260">
    <property type="entry name" value="Galactose-binding domain-like"/>
    <property type="match status" value="1"/>
</dbReference>
<dbReference type="SUPFAM" id="SSF63829">
    <property type="entry name" value="Calcium-dependent phosphotriesterase"/>
    <property type="match status" value="1"/>
</dbReference>
<keyword evidence="1" id="KW-0378">Hydrolase</keyword>
<feature type="chain" id="PRO_5037553590" evidence="2">
    <location>
        <begin position="21"/>
        <end position="542"/>
    </location>
</feature>
<feature type="domain" description="SMP-30/Gluconolactonase/LRE-like region" evidence="3">
    <location>
        <begin position="264"/>
        <end position="530"/>
    </location>
</feature>
<dbReference type="PANTHER" id="PTHR47572:SF4">
    <property type="entry name" value="LACTONASE DRP35"/>
    <property type="match status" value="1"/>
</dbReference>
<evidence type="ECO:0000259" key="3">
    <source>
        <dbReference type="Pfam" id="PF08450"/>
    </source>
</evidence>
<organism evidence="4 5">
    <name type="scientific">Flavobacterium muglaense</name>
    <dbReference type="NCBI Taxonomy" id="2764716"/>
    <lineage>
        <taxon>Bacteria</taxon>
        <taxon>Pseudomonadati</taxon>
        <taxon>Bacteroidota</taxon>
        <taxon>Flavobacteriia</taxon>
        <taxon>Flavobacteriales</taxon>
        <taxon>Flavobacteriaceae</taxon>
        <taxon>Flavobacterium</taxon>
    </lineage>
</organism>
<keyword evidence="5" id="KW-1185">Reference proteome</keyword>
<dbReference type="RefSeq" id="WP_187019765.1">
    <property type="nucleotide sequence ID" value="NZ_JACRUK010000036.1"/>
</dbReference>
<dbReference type="Proteomes" id="UP000641454">
    <property type="component" value="Unassembled WGS sequence"/>
</dbReference>
<dbReference type="AlphaFoldDB" id="A0A923N161"/>
<proteinExistence type="predicted"/>
<evidence type="ECO:0000256" key="1">
    <source>
        <dbReference type="ARBA" id="ARBA00022801"/>
    </source>
</evidence>
<name>A0A923N161_9FLAO</name>
<keyword evidence="2" id="KW-0732">Signal</keyword>
<evidence type="ECO:0000256" key="2">
    <source>
        <dbReference type="SAM" id="SignalP"/>
    </source>
</evidence>
<reference evidence="4 5" key="1">
    <citation type="submission" date="2020-08" db="EMBL/GenBank/DDBJ databases">
        <title>Description of novel Flavobacterium F-392 isolate.</title>
        <authorList>
            <person name="Saticioglu I.B."/>
            <person name="Duman M."/>
            <person name="Altun S."/>
        </authorList>
    </citation>
    <scope>NUCLEOTIDE SEQUENCE [LARGE SCALE GENOMIC DNA]</scope>
    <source>
        <strain evidence="4 5">F-392</strain>
    </source>
</reference>
<gene>
    <name evidence="4" type="ORF">H8R25_12975</name>
</gene>
<dbReference type="InterPro" id="IPR051262">
    <property type="entry name" value="SMP-30/CGR1_Lactonase"/>
</dbReference>
<dbReference type="Pfam" id="PF08450">
    <property type="entry name" value="SGL"/>
    <property type="match status" value="1"/>
</dbReference>
<evidence type="ECO:0000313" key="5">
    <source>
        <dbReference type="Proteomes" id="UP000641454"/>
    </source>
</evidence>
<feature type="signal peptide" evidence="2">
    <location>
        <begin position="1"/>
        <end position="20"/>
    </location>
</feature>
<dbReference type="PANTHER" id="PTHR47572">
    <property type="entry name" value="LIPOPROTEIN-RELATED"/>
    <property type="match status" value="1"/>
</dbReference>
<evidence type="ECO:0000313" key="4">
    <source>
        <dbReference type="EMBL" id="MBC5845347.1"/>
    </source>
</evidence>
<protein>
    <submittedName>
        <fullName evidence="4">SMP-30/gluconolactonase/LRE family protein</fullName>
    </submittedName>
</protein>
<dbReference type="EMBL" id="JACRUL010000035">
    <property type="protein sequence ID" value="MBC5845347.1"/>
    <property type="molecule type" value="Genomic_DNA"/>
</dbReference>
<dbReference type="InterPro" id="IPR013658">
    <property type="entry name" value="SGL"/>
</dbReference>
<dbReference type="InterPro" id="IPR011042">
    <property type="entry name" value="6-blade_b-propeller_TolB-like"/>
</dbReference>